<dbReference type="Proteomes" id="UP000186851">
    <property type="component" value="Chromosome"/>
</dbReference>
<dbReference type="SUPFAM" id="SSF52540">
    <property type="entry name" value="P-loop containing nucleoside triphosphate hydrolases"/>
    <property type="match status" value="1"/>
</dbReference>
<dbReference type="GO" id="GO:0003677">
    <property type="term" value="F:DNA binding"/>
    <property type="evidence" value="ECO:0007669"/>
    <property type="project" value="InterPro"/>
</dbReference>
<keyword evidence="2" id="KW-0067">ATP-binding</keyword>
<dbReference type="PANTHER" id="PTHR47396">
    <property type="entry name" value="TYPE I RESTRICTION ENZYME ECOKI R PROTEIN"/>
    <property type="match status" value="1"/>
</dbReference>
<protein>
    <submittedName>
        <fullName evidence="2">DEAD/DEAH box helicase family protein</fullName>
    </submittedName>
</protein>
<dbReference type="GO" id="GO:0016787">
    <property type="term" value="F:hydrolase activity"/>
    <property type="evidence" value="ECO:0007669"/>
    <property type="project" value="InterPro"/>
</dbReference>
<organism evidence="2 3">
    <name type="scientific">Odinarchaeota yellowstonii (strain LCB_4)</name>
    <dbReference type="NCBI Taxonomy" id="1841599"/>
    <lineage>
        <taxon>Archaea</taxon>
        <taxon>Promethearchaeati</taxon>
        <taxon>Candidatus Odinarchaeota</taxon>
        <taxon>Candidatus Odinarchaeia</taxon>
        <taxon>Candidatus Odinarchaeales</taxon>
        <taxon>Candidatus Odinarchaeaceae</taxon>
        <taxon>Candidatus Odinarchaeum</taxon>
    </lineage>
</organism>
<sequence>MVNKLRRVVFNWREQGYPGVTSTTKRLLKYWFEEDHLVKNEPFKFWFCQREAIETLIYVYEVVKARNFIDMAREFGEGPIQGYDPSYDKYPLYAFKMATGSGKTYVMALTIVWSYFNYKKENKEEYTSKFLLIAGEKNVIYDRLTRDFRDGKIFRELPLIPPEWQEEFDLNIILKEDSIHTIPDSVLFLTNIQQLEEKRNKREEVEEYVDDTLRLEEVKRHDIYQENRIKEVLTSCPNIMILKDEAHHIYSFEKAWKKILLDLHKNLESRYDKGINMELDFSATPKTETGALFPWVIVDFSLKEAIEMNIVKLPLKGVVKCAEEIASKKVVERYQAWINAGIRRWREYKDKLKPLSKKPILFFQCPDNEQADEIYNYLNSIPDLKDKVLLIHTDSTGEVRKSDLPRAREFAKNIDYPDEERNPYEVIVSTLMLNEGWDVRNVNVIVGLRPYTSERGVLPEQVIGRGLRKMFPEENASIENSINILEIIGPPGLMKIISELESQEGLKIAEFDAGQPPNLQTIFIDENKLDKDISIPILSPRIIVKEFYLNEIEFNKLPPLLIPLENKVLEMEYVAIDMLRGMEVIKRKWDLPVPKDPKSVIAYYTDQILKQLKIGGAFSTFHSLVKKYVIEKLFDTHISLDDPRVLYNLSSPSVQERIIKIFVETFKDMTFTEREPEKKDFIRLSGTRPFVWSKLVYPAEKCIFNYVPCDNDFEMDFAKFLNESEDVLAFSKIVPKIGFFIEYRDSDGNLRFYYPDFLIKLNNNEYLIIETKGLEDIDVEYKDKRIILWCEDATKLTENQWSFNRISQKDFEKYRFKNIQELLSTFK</sequence>
<dbReference type="InterPro" id="IPR050742">
    <property type="entry name" value="Helicase_Restrict-Modif_Enz"/>
</dbReference>
<keyword evidence="2" id="KW-0547">Nucleotide-binding</keyword>
<dbReference type="InterPro" id="IPR006935">
    <property type="entry name" value="Helicase/UvrB_N"/>
</dbReference>
<keyword evidence="2" id="KW-0347">Helicase</keyword>
<dbReference type="PANTHER" id="PTHR47396:SF1">
    <property type="entry name" value="ATP-DEPENDENT HELICASE IRC3-RELATED"/>
    <property type="match status" value="1"/>
</dbReference>
<dbReference type="AlphaFoldDB" id="A0AAF0D227"/>
<dbReference type="GO" id="GO:0004386">
    <property type="term" value="F:helicase activity"/>
    <property type="evidence" value="ECO:0007669"/>
    <property type="project" value="UniProtKB-KW"/>
</dbReference>
<reference evidence="2" key="1">
    <citation type="journal article" date="2017" name="Nature">
        <title>Asgard archaea illuminate the origin of eukaryotic cellular complexity.</title>
        <authorList>
            <person name="Zaremba-Niedzwiedzka K."/>
            <person name="Caceres E.F."/>
            <person name="Saw J.H."/>
            <person name="Backstrom D."/>
            <person name="Juzokaite L."/>
            <person name="Vancaester E."/>
            <person name="Seitz K.W."/>
            <person name="Anantharaman K."/>
            <person name="Starnawski P."/>
            <person name="Kjeldsen K.U."/>
            <person name="Scott M.B."/>
            <person name="Nunoura T."/>
            <person name="Banfield J.F."/>
            <person name="Schramm A."/>
            <person name="Baker B.J."/>
            <person name="Spang A."/>
            <person name="Ettema T.J.G."/>
        </authorList>
    </citation>
    <scope>NUCLEOTIDE SEQUENCE</scope>
    <source>
        <strain evidence="2">LCB_4</strain>
    </source>
</reference>
<proteinExistence type="predicted"/>
<name>A0AAF0D227_ODILC</name>
<dbReference type="Gene3D" id="3.40.50.300">
    <property type="entry name" value="P-loop containing nucleotide triphosphate hydrolases"/>
    <property type="match status" value="2"/>
</dbReference>
<dbReference type="KEGG" id="oyw:OdinLCB4_006795"/>
<dbReference type="InterPro" id="IPR027417">
    <property type="entry name" value="P-loop_NTPase"/>
</dbReference>
<accession>A0AAF0D227</accession>
<evidence type="ECO:0000313" key="3">
    <source>
        <dbReference type="Proteomes" id="UP000186851"/>
    </source>
</evidence>
<feature type="domain" description="Helicase/UvrB N-terminal" evidence="1">
    <location>
        <begin position="49"/>
        <end position="286"/>
    </location>
</feature>
<evidence type="ECO:0000313" key="2">
    <source>
        <dbReference type="EMBL" id="WEU40173.1"/>
    </source>
</evidence>
<dbReference type="EMBL" id="CP091871">
    <property type="protein sequence ID" value="WEU40173.1"/>
    <property type="molecule type" value="Genomic_DNA"/>
</dbReference>
<evidence type="ECO:0000259" key="1">
    <source>
        <dbReference type="Pfam" id="PF04851"/>
    </source>
</evidence>
<dbReference type="Pfam" id="PF04851">
    <property type="entry name" value="ResIII"/>
    <property type="match status" value="1"/>
</dbReference>
<reference evidence="2" key="2">
    <citation type="journal article" date="2022" name="Nat. Microbiol.">
        <title>A closed Candidatus Odinarchaeum chromosome exposes Asgard archaeal viruses.</title>
        <authorList>
            <person name="Tamarit D."/>
            <person name="Caceres E.F."/>
            <person name="Krupovic M."/>
            <person name="Nijland R."/>
            <person name="Eme L."/>
            <person name="Robinson N.P."/>
            <person name="Ettema T.J.G."/>
        </authorList>
    </citation>
    <scope>NUCLEOTIDE SEQUENCE</scope>
    <source>
        <strain evidence="2">LCB_4</strain>
    </source>
</reference>
<gene>
    <name evidence="2" type="ORF">OdinLCB4_006795</name>
</gene>
<dbReference type="GO" id="GO:0005829">
    <property type="term" value="C:cytosol"/>
    <property type="evidence" value="ECO:0007669"/>
    <property type="project" value="TreeGrafter"/>
</dbReference>
<keyword evidence="2" id="KW-0378">Hydrolase</keyword>
<dbReference type="GO" id="GO:0005524">
    <property type="term" value="F:ATP binding"/>
    <property type="evidence" value="ECO:0007669"/>
    <property type="project" value="InterPro"/>
</dbReference>